<feature type="compositionally biased region" description="Polar residues" evidence="1">
    <location>
        <begin position="321"/>
        <end position="331"/>
    </location>
</feature>
<proteinExistence type="predicted"/>
<dbReference type="AlphaFoldDB" id="A0AA40AN24"/>
<name>A0AA40AN24_9PEZI</name>
<gene>
    <name evidence="2" type="ORF">B0T21DRAFT_424904</name>
</gene>
<organism evidence="2 3">
    <name type="scientific">Apiosordaria backusii</name>
    <dbReference type="NCBI Taxonomy" id="314023"/>
    <lineage>
        <taxon>Eukaryota</taxon>
        <taxon>Fungi</taxon>
        <taxon>Dikarya</taxon>
        <taxon>Ascomycota</taxon>
        <taxon>Pezizomycotina</taxon>
        <taxon>Sordariomycetes</taxon>
        <taxon>Sordariomycetidae</taxon>
        <taxon>Sordariales</taxon>
        <taxon>Lasiosphaeriaceae</taxon>
        <taxon>Apiosordaria</taxon>
    </lineage>
</organism>
<comment type="caution">
    <text evidence="2">The sequence shown here is derived from an EMBL/GenBank/DDBJ whole genome shotgun (WGS) entry which is preliminary data.</text>
</comment>
<dbReference type="EMBL" id="JAUKTV010000013">
    <property type="protein sequence ID" value="KAK0718868.1"/>
    <property type="molecule type" value="Genomic_DNA"/>
</dbReference>
<accession>A0AA40AN24</accession>
<feature type="region of interest" description="Disordered" evidence="1">
    <location>
        <begin position="314"/>
        <end position="335"/>
    </location>
</feature>
<sequence length="379" mass="41620">MGKLVWKRSLVEKSLTTSSFDALSSRLPPEPSAPQCHAWRLKQELGAWRAIARDSLESSVISNMGRGYCGKVVVNCNSHSVMAVQDGTPQSVECMKGAHECCSGTSRSIAPRSPELVLCSAERSDVILTLKKASEDGDCGRGVHPVISGVFVWQPNVRCDGESTGNVHYRFGGRHHENKAAGERKRNNASDPAILMTTGWWCCGQKRKLVKGHDDGMRGQRGIFPEPRNVENARRSSTFPKQAPMPLSCSKRGALRRTPRRSARKSDNIRLGTGIARRGSRGSRVTLDGPSGWSWSTAWAHARERWMRAIKERPKYHRSSPHSSSKLQPITTKARAAGGRIVSILQRLGRDSHDTTAKSQGAARWGSGNMGWVSVYGCP</sequence>
<feature type="compositionally biased region" description="Basic residues" evidence="1">
    <location>
        <begin position="253"/>
        <end position="263"/>
    </location>
</feature>
<evidence type="ECO:0000256" key="1">
    <source>
        <dbReference type="SAM" id="MobiDB-lite"/>
    </source>
</evidence>
<protein>
    <submittedName>
        <fullName evidence="2">Uncharacterized protein</fullName>
    </submittedName>
</protein>
<reference evidence="2" key="1">
    <citation type="submission" date="2023-06" db="EMBL/GenBank/DDBJ databases">
        <title>Genome-scale phylogeny and comparative genomics of the fungal order Sordariales.</title>
        <authorList>
            <consortium name="Lawrence Berkeley National Laboratory"/>
            <person name="Hensen N."/>
            <person name="Bonometti L."/>
            <person name="Westerberg I."/>
            <person name="Brannstrom I.O."/>
            <person name="Guillou S."/>
            <person name="Cros-Aarteil S."/>
            <person name="Calhoun S."/>
            <person name="Haridas S."/>
            <person name="Kuo A."/>
            <person name="Mondo S."/>
            <person name="Pangilinan J."/>
            <person name="Riley R."/>
            <person name="Labutti K."/>
            <person name="Andreopoulos B."/>
            <person name="Lipzen A."/>
            <person name="Chen C."/>
            <person name="Yanf M."/>
            <person name="Daum C."/>
            <person name="Ng V."/>
            <person name="Clum A."/>
            <person name="Steindorff A."/>
            <person name="Ohm R."/>
            <person name="Martin F."/>
            <person name="Silar P."/>
            <person name="Natvig D."/>
            <person name="Lalanne C."/>
            <person name="Gautier V."/>
            <person name="Ament-Velasquez S.L."/>
            <person name="Kruys A."/>
            <person name="Hutchinson M.I."/>
            <person name="Powell A.J."/>
            <person name="Barry K."/>
            <person name="Miller A.N."/>
            <person name="Grigoriev I.V."/>
            <person name="Debuchy R."/>
            <person name="Gladieux P."/>
            <person name="Thoren M.H."/>
            <person name="Johannesson H."/>
        </authorList>
    </citation>
    <scope>NUCLEOTIDE SEQUENCE</scope>
    <source>
        <strain evidence="2">CBS 540.89</strain>
    </source>
</reference>
<evidence type="ECO:0000313" key="3">
    <source>
        <dbReference type="Proteomes" id="UP001172159"/>
    </source>
</evidence>
<feature type="region of interest" description="Disordered" evidence="1">
    <location>
        <begin position="231"/>
        <end position="267"/>
    </location>
</feature>
<dbReference type="Proteomes" id="UP001172159">
    <property type="component" value="Unassembled WGS sequence"/>
</dbReference>
<keyword evidence="3" id="KW-1185">Reference proteome</keyword>
<evidence type="ECO:0000313" key="2">
    <source>
        <dbReference type="EMBL" id="KAK0718868.1"/>
    </source>
</evidence>